<dbReference type="InterPro" id="IPR012997">
    <property type="entry name" value="RplA"/>
</dbReference>
<keyword evidence="7" id="KW-0449">Lipoprotein</keyword>
<sequence length="272" mass="30161">MLVLAMAGCGFVPDRDGPPLFSRLDPDNIPDAVPRMEPKSRYGNPPSYVVKGRRYYVLSTSKGYVERGLASWYGKKFHGRRTSSGKPYDMFAMTAAHRSLPLPTYVHITNLDNNRRAVVRVNDRGPFYSGRIIDLSYAAAVKLKVVGKGTAFVEIRAIDPSGGAKRAERSILPKLEESDQSIDSTPLPALHQGDLYLQVGAFTNRASAEQLKEKLHVTVYSDIRIDATQGDGPTLYKVQLGPFDDLERADQIGEELARIGLDKLQIRLDPSR</sequence>
<keyword evidence="2 4" id="KW-0456">Lyase</keyword>
<dbReference type="PANTHER" id="PTHR34183:SF1">
    <property type="entry name" value="ENDOLYTIC PEPTIDOGLYCAN TRANSGLYCOSYLASE RLPA"/>
    <property type="match status" value="1"/>
</dbReference>
<dbReference type="GO" id="GO:0071555">
    <property type="term" value="P:cell wall organization"/>
    <property type="evidence" value="ECO:0007669"/>
    <property type="project" value="UniProtKB-KW"/>
</dbReference>
<keyword evidence="1" id="KW-0732">Signal</keyword>
<name>A0A450ZJP4_9GAMM</name>
<reference evidence="7" key="1">
    <citation type="submission" date="2019-02" db="EMBL/GenBank/DDBJ databases">
        <authorList>
            <person name="Gruber-Vodicka R. H."/>
            <person name="Seah K. B. B."/>
        </authorList>
    </citation>
    <scope>NUCLEOTIDE SEQUENCE</scope>
    <source>
        <strain evidence="9">BECK_BY1</strain>
        <strain evidence="8">BECK_BY2</strain>
        <strain evidence="7">BECK_BY3</strain>
    </source>
</reference>
<dbReference type="EMBL" id="CAADFY010000035">
    <property type="protein sequence ID" value="VFK53977.1"/>
    <property type="molecule type" value="Genomic_DNA"/>
</dbReference>
<dbReference type="CDD" id="cd22268">
    <property type="entry name" value="DPBB_RlpA-like"/>
    <property type="match status" value="1"/>
</dbReference>
<dbReference type="InterPro" id="IPR009009">
    <property type="entry name" value="RlpA-like_DPBB"/>
</dbReference>
<dbReference type="NCBIfam" id="TIGR00413">
    <property type="entry name" value="rlpA"/>
    <property type="match status" value="1"/>
</dbReference>
<dbReference type="GO" id="GO:0009279">
    <property type="term" value="C:cell outer membrane"/>
    <property type="evidence" value="ECO:0007669"/>
    <property type="project" value="TreeGrafter"/>
</dbReference>
<dbReference type="GO" id="GO:0042834">
    <property type="term" value="F:peptidoglycan binding"/>
    <property type="evidence" value="ECO:0007669"/>
    <property type="project" value="InterPro"/>
</dbReference>
<dbReference type="PANTHER" id="PTHR34183">
    <property type="entry name" value="ENDOLYTIC PEPTIDOGLYCAN TRANSGLYCOSYLASE RLPA"/>
    <property type="match status" value="1"/>
</dbReference>
<comment type="similarity">
    <text evidence="4 5">Belongs to the RlpA family.</text>
</comment>
<feature type="domain" description="SPOR" evidence="6">
    <location>
        <begin position="189"/>
        <end position="272"/>
    </location>
</feature>
<evidence type="ECO:0000259" key="6">
    <source>
        <dbReference type="PROSITE" id="PS51724"/>
    </source>
</evidence>
<dbReference type="Gene3D" id="2.40.40.10">
    <property type="entry name" value="RlpA-like domain"/>
    <property type="match status" value="1"/>
</dbReference>
<gene>
    <name evidence="4" type="primary">rlpA</name>
    <name evidence="9" type="ORF">BECKTUN1418D_GA0071000_105116</name>
    <name evidence="8" type="ORF">BECKTUN1418E_GA0071001_10363</name>
    <name evidence="7" type="ORF">BECKTUN1418F_GA0071002_10353</name>
</gene>
<accession>A0A450ZJP4</accession>
<comment type="function">
    <text evidence="4">Lytic transglycosylase with a strong preference for naked glycan strands that lack stem peptides.</text>
</comment>
<dbReference type="AlphaFoldDB" id="A0A450ZJP4"/>
<dbReference type="GO" id="GO:0008932">
    <property type="term" value="F:lytic endotransglycosylase activity"/>
    <property type="evidence" value="ECO:0007669"/>
    <property type="project" value="UniProtKB-UniRule"/>
</dbReference>
<dbReference type="PROSITE" id="PS51724">
    <property type="entry name" value="SPOR"/>
    <property type="match status" value="1"/>
</dbReference>
<dbReference type="Pfam" id="PF03330">
    <property type="entry name" value="DPBB_1"/>
    <property type="match status" value="1"/>
</dbReference>
<evidence type="ECO:0000313" key="7">
    <source>
        <dbReference type="EMBL" id="VFK53977.1"/>
    </source>
</evidence>
<keyword evidence="3 4" id="KW-0961">Cell wall biogenesis/degradation</keyword>
<dbReference type="EC" id="4.2.2.-" evidence="4"/>
<dbReference type="Pfam" id="PF05036">
    <property type="entry name" value="SPOR"/>
    <property type="match status" value="1"/>
</dbReference>
<evidence type="ECO:0000256" key="3">
    <source>
        <dbReference type="ARBA" id="ARBA00023316"/>
    </source>
</evidence>
<dbReference type="InterPro" id="IPR007730">
    <property type="entry name" value="SPOR-like_dom"/>
</dbReference>
<evidence type="ECO:0000256" key="1">
    <source>
        <dbReference type="ARBA" id="ARBA00022729"/>
    </source>
</evidence>
<dbReference type="InterPro" id="IPR034718">
    <property type="entry name" value="RlpA"/>
</dbReference>
<organism evidence="7">
    <name type="scientific">Candidatus Kentrum sp. TUN</name>
    <dbReference type="NCBI Taxonomy" id="2126343"/>
    <lineage>
        <taxon>Bacteria</taxon>
        <taxon>Pseudomonadati</taxon>
        <taxon>Pseudomonadota</taxon>
        <taxon>Gammaproteobacteria</taxon>
        <taxon>Candidatus Kentrum</taxon>
    </lineage>
</organism>
<protein>
    <recommendedName>
        <fullName evidence="4">Endolytic peptidoglycan transglycosylase RlpA</fullName>
        <ecNumber evidence="4">4.2.2.-</ecNumber>
    </recommendedName>
</protein>
<dbReference type="InterPro" id="IPR036680">
    <property type="entry name" value="SPOR-like_sf"/>
</dbReference>
<dbReference type="SUPFAM" id="SSF50685">
    <property type="entry name" value="Barwin-like endoglucanases"/>
    <property type="match status" value="1"/>
</dbReference>
<dbReference type="InterPro" id="IPR036908">
    <property type="entry name" value="RlpA-like_sf"/>
</dbReference>
<evidence type="ECO:0000313" key="8">
    <source>
        <dbReference type="EMBL" id="VFK56013.1"/>
    </source>
</evidence>
<dbReference type="EMBL" id="CAADFX010000051">
    <property type="protein sequence ID" value="VFK56697.1"/>
    <property type="molecule type" value="Genomic_DNA"/>
</dbReference>
<dbReference type="EMBL" id="CAADFV010000036">
    <property type="protein sequence ID" value="VFK56013.1"/>
    <property type="molecule type" value="Genomic_DNA"/>
</dbReference>
<dbReference type="GO" id="GO:0000270">
    <property type="term" value="P:peptidoglycan metabolic process"/>
    <property type="evidence" value="ECO:0007669"/>
    <property type="project" value="UniProtKB-UniRule"/>
</dbReference>
<evidence type="ECO:0000313" key="9">
    <source>
        <dbReference type="EMBL" id="VFK56697.1"/>
    </source>
</evidence>
<evidence type="ECO:0000256" key="5">
    <source>
        <dbReference type="RuleBase" id="RU003495"/>
    </source>
</evidence>
<evidence type="ECO:0000256" key="2">
    <source>
        <dbReference type="ARBA" id="ARBA00023239"/>
    </source>
</evidence>
<dbReference type="HAMAP" id="MF_02071">
    <property type="entry name" value="RlpA"/>
    <property type="match status" value="1"/>
</dbReference>
<proteinExistence type="inferred from homology"/>
<evidence type="ECO:0000256" key="4">
    <source>
        <dbReference type="HAMAP-Rule" id="MF_02071"/>
    </source>
</evidence>
<dbReference type="SUPFAM" id="SSF110997">
    <property type="entry name" value="Sporulation related repeat"/>
    <property type="match status" value="1"/>
</dbReference>
<dbReference type="Gene3D" id="3.30.70.1070">
    <property type="entry name" value="Sporulation related repeat"/>
    <property type="match status" value="1"/>
</dbReference>